<dbReference type="Proteomes" id="UP001497535">
    <property type="component" value="Unassembled WGS sequence"/>
</dbReference>
<proteinExistence type="predicted"/>
<evidence type="ECO:0000313" key="1">
    <source>
        <dbReference type="EMBL" id="CAK5083066.1"/>
    </source>
</evidence>
<accession>A0ACB0ZVY6</accession>
<sequence>MLEKIKKDLKNRSETKIENIKILIEKFNKLKITKNEEVEEAKELAENGWDELKNKIIYRMEELSVEIYEDYRNEIIKEIYKYSDLQSEKEKKINSLKIFYKNSKSQLETEKEELKKYILTIEEKQNLENVMKAEENFTEIISKAQKIVNIKPTRKQKEGKEEENKEETKHEKKKESLMKIVRTKSVDSLATMAKEIKNTTKNKAELEIEELLKNCGNLEKKWDEIKNIGTSIDLFNEKIFDLEDEIKGIINEIEADKYVKEGGEKIIIEENKGEKQLNKEELKEKQLEEFKKKFKKLRIFNENKVELEDEYTELEEKFLADKSRILSIN</sequence>
<keyword evidence="2" id="KW-1185">Reference proteome</keyword>
<evidence type="ECO:0000313" key="2">
    <source>
        <dbReference type="Proteomes" id="UP001497535"/>
    </source>
</evidence>
<dbReference type="EMBL" id="CAVMJV010000049">
    <property type="protein sequence ID" value="CAK5083066.1"/>
    <property type="molecule type" value="Genomic_DNA"/>
</dbReference>
<comment type="caution">
    <text evidence="1">The sequence shown here is derived from an EMBL/GenBank/DDBJ whole genome shotgun (WGS) entry which is preliminary data.</text>
</comment>
<gene>
    <name evidence="1" type="ORF">MENTE1834_LOCUS30377</name>
</gene>
<organism evidence="1 2">
    <name type="scientific">Meloidogyne enterolobii</name>
    <name type="common">Root-knot nematode worm</name>
    <name type="synonym">Meloidogyne mayaguensis</name>
    <dbReference type="NCBI Taxonomy" id="390850"/>
    <lineage>
        <taxon>Eukaryota</taxon>
        <taxon>Metazoa</taxon>
        <taxon>Ecdysozoa</taxon>
        <taxon>Nematoda</taxon>
        <taxon>Chromadorea</taxon>
        <taxon>Rhabditida</taxon>
        <taxon>Tylenchina</taxon>
        <taxon>Tylenchomorpha</taxon>
        <taxon>Tylenchoidea</taxon>
        <taxon>Meloidogynidae</taxon>
        <taxon>Meloidogyninae</taxon>
        <taxon>Meloidogyne</taxon>
    </lineage>
</organism>
<name>A0ACB0ZVY6_MELEN</name>
<reference evidence="1" key="1">
    <citation type="submission" date="2023-11" db="EMBL/GenBank/DDBJ databases">
        <authorList>
            <person name="Poullet M."/>
        </authorList>
    </citation>
    <scope>NUCLEOTIDE SEQUENCE</scope>
    <source>
        <strain evidence="1">E1834</strain>
    </source>
</reference>
<protein>
    <submittedName>
        <fullName evidence="1">Uncharacterized protein</fullName>
    </submittedName>
</protein>